<evidence type="ECO:0000313" key="2">
    <source>
        <dbReference type="EnsemblMetazoa" id="PPAI009588-PA"/>
    </source>
</evidence>
<dbReference type="Pfam" id="PF13927">
    <property type="entry name" value="Ig_3"/>
    <property type="match status" value="1"/>
</dbReference>
<dbReference type="Gene3D" id="2.60.40.10">
    <property type="entry name" value="Immunoglobulins"/>
    <property type="match status" value="2"/>
</dbReference>
<dbReference type="InterPro" id="IPR007110">
    <property type="entry name" value="Ig-like_dom"/>
</dbReference>
<dbReference type="EMBL" id="AJVK01016838">
    <property type="status" value="NOT_ANNOTATED_CDS"/>
    <property type="molecule type" value="Genomic_DNA"/>
</dbReference>
<dbReference type="CDD" id="cd00096">
    <property type="entry name" value="Ig"/>
    <property type="match status" value="1"/>
</dbReference>
<protein>
    <recommendedName>
        <fullName evidence="1">Ig-like domain-containing protein</fullName>
    </recommendedName>
</protein>
<keyword evidence="3" id="KW-1185">Reference proteome</keyword>
<dbReference type="InterPro" id="IPR013098">
    <property type="entry name" value="Ig_I-set"/>
</dbReference>
<dbReference type="InterPro" id="IPR003599">
    <property type="entry name" value="Ig_sub"/>
</dbReference>
<organism evidence="2 3">
    <name type="scientific">Phlebotomus papatasi</name>
    <name type="common">Sandfly</name>
    <dbReference type="NCBI Taxonomy" id="29031"/>
    <lineage>
        <taxon>Eukaryota</taxon>
        <taxon>Metazoa</taxon>
        <taxon>Ecdysozoa</taxon>
        <taxon>Arthropoda</taxon>
        <taxon>Hexapoda</taxon>
        <taxon>Insecta</taxon>
        <taxon>Pterygota</taxon>
        <taxon>Neoptera</taxon>
        <taxon>Endopterygota</taxon>
        <taxon>Diptera</taxon>
        <taxon>Nematocera</taxon>
        <taxon>Psychodoidea</taxon>
        <taxon>Psychodidae</taxon>
        <taxon>Phlebotomus</taxon>
        <taxon>Phlebotomus</taxon>
    </lineage>
</organism>
<feature type="domain" description="Ig-like" evidence="1">
    <location>
        <begin position="26"/>
        <end position="113"/>
    </location>
</feature>
<dbReference type="InterPro" id="IPR003598">
    <property type="entry name" value="Ig_sub2"/>
</dbReference>
<dbReference type="InterPro" id="IPR036179">
    <property type="entry name" value="Ig-like_dom_sf"/>
</dbReference>
<dbReference type="Pfam" id="PF07679">
    <property type="entry name" value="I-set"/>
    <property type="match status" value="1"/>
</dbReference>
<evidence type="ECO:0000313" key="3">
    <source>
        <dbReference type="Proteomes" id="UP000092462"/>
    </source>
</evidence>
<dbReference type="PROSITE" id="PS50835">
    <property type="entry name" value="IG_LIKE"/>
    <property type="match status" value="2"/>
</dbReference>
<dbReference type="EnsemblMetazoa" id="PPAI009588-RA">
    <property type="protein sequence ID" value="PPAI009588-PA"/>
    <property type="gene ID" value="PPAI009588"/>
</dbReference>
<dbReference type="EMBL" id="AJVK01016841">
    <property type="status" value="NOT_ANNOTATED_CDS"/>
    <property type="molecule type" value="Genomic_DNA"/>
</dbReference>
<dbReference type="SMART" id="SM00408">
    <property type="entry name" value="IGc2"/>
    <property type="match status" value="2"/>
</dbReference>
<dbReference type="SMART" id="SM00409">
    <property type="entry name" value="IG"/>
    <property type="match status" value="2"/>
</dbReference>
<accession>A0A1B0DMJ6</accession>
<evidence type="ECO:0000259" key="1">
    <source>
        <dbReference type="PROSITE" id="PS50835"/>
    </source>
</evidence>
<dbReference type="InterPro" id="IPR013783">
    <property type="entry name" value="Ig-like_fold"/>
</dbReference>
<reference evidence="2" key="1">
    <citation type="submission" date="2022-08" db="UniProtKB">
        <authorList>
            <consortium name="EnsemblMetazoa"/>
        </authorList>
    </citation>
    <scope>IDENTIFICATION</scope>
    <source>
        <strain evidence="2">Israel</strain>
    </source>
</reference>
<dbReference type="EMBL" id="AJVK01016842">
    <property type="status" value="NOT_ANNOTATED_CDS"/>
    <property type="molecule type" value="Genomic_DNA"/>
</dbReference>
<dbReference type="EMBL" id="AJVK01016839">
    <property type="status" value="NOT_ANNOTATED_CDS"/>
    <property type="molecule type" value="Genomic_DNA"/>
</dbReference>
<dbReference type="VEuPathDB" id="VectorBase:PPAI009588"/>
<dbReference type="PANTHER" id="PTHR45889">
    <property type="entry name" value="IG-LIKE DOMAIN-CONTAINING PROTEIN"/>
    <property type="match status" value="1"/>
</dbReference>
<dbReference type="AlphaFoldDB" id="A0A1B0DMJ6"/>
<dbReference type="SUPFAM" id="SSF48726">
    <property type="entry name" value="Immunoglobulin"/>
    <property type="match status" value="2"/>
</dbReference>
<sequence length="229" mass="24596">MGESHLLICGVNEAAKVINPETQSEPSFISESGKFKFVTGNTILLPCDVTNAESYVIAWKKGIAILTAGKVKVSPDARMNLVNGYSLQIKNSVPQDAGVYVCQIATLEPLEIMHTVDILVPPVIHHVTSGGSLQVKKGTPVYLECFATGNPTPNITWTRKNNILPNGEEKLSSPALTIENMDRHKGGTYICTANNGVGQPATSQVLLHVLCKSTLKLVSIAANIFICLQ</sequence>
<dbReference type="Proteomes" id="UP000092462">
    <property type="component" value="Unassembled WGS sequence"/>
</dbReference>
<dbReference type="PANTHER" id="PTHR45889:SF8">
    <property type="entry name" value="IG-LIKE DOMAIN-CONTAINING PROTEIN"/>
    <property type="match status" value="1"/>
</dbReference>
<proteinExistence type="predicted"/>
<dbReference type="VEuPathDB" id="VectorBase:PPAPM1_006130"/>
<feature type="domain" description="Ig-like" evidence="1">
    <location>
        <begin position="121"/>
        <end position="207"/>
    </location>
</feature>
<dbReference type="FunFam" id="2.60.40.10:FF:001233">
    <property type="entry name" value="Uncharacterized protein, isoform B"/>
    <property type="match status" value="1"/>
</dbReference>
<dbReference type="EMBL" id="AJVK01016840">
    <property type="status" value="NOT_ANNOTATED_CDS"/>
    <property type="molecule type" value="Genomic_DNA"/>
</dbReference>
<name>A0A1B0DMJ6_PHLPP</name>